<dbReference type="Proteomes" id="UP000469890">
    <property type="component" value="Unassembled WGS sequence"/>
</dbReference>
<dbReference type="Gene3D" id="1.10.30.50">
    <property type="match status" value="1"/>
</dbReference>
<organism evidence="1 2">
    <name type="scientific">Mucor circinelloides f. lusitanicus</name>
    <name type="common">Mucor racemosus var. lusitanicus</name>
    <dbReference type="NCBI Taxonomy" id="29924"/>
    <lineage>
        <taxon>Eukaryota</taxon>
        <taxon>Fungi</taxon>
        <taxon>Fungi incertae sedis</taxon>
        <taxon>Mucoromycota</taxon>
        <taxon>Mucoromycotina</taxon>
        <taxon>Mucoromycetes</taxon>
        <taxon>Mucorales</taxon>
        <taxon>Mucorineae</taxon>
        <taxon>Mucoraceae</taxon>
        <taxon>Mucor</taxon>
    </lineage>
</organism>
<proteinExistence type="predicted"/>
<name>A0A8H4BMH7_MUCCL</name>
<comment type="caution">
    <text evidence="1">The sequence shown here is derived from an EMBL/GenBank/DDBJ whole genome shotgun (WGS) entry which is preliminary data.</text>
</comment>
<reference evidence="1 2" key="1">
    <citation type="submission" date="2019-09" db="EMBL/GenBank/DDBJ databases">
        <authorList>
            <consortium name="DOE Joint Genome Institute"/>
            <person name="Mondo S.J."/>
            <person name="Navarro-Mendoza M.I."/>
            <person name="Perez-Arques C."/>
            <person name="Panchal S."/>
            <person name="Nicolas F.E."/>
            <person name="Ganguly P."/>
            <person name="Pangilinan J."/>
            <person name="Grigoriev I."/>
            <person name="Heitman J."/>
            <person name="Sanya K."/>
            <person name="Garre V."/>
        </authorList>
    </citation>
    <scope>NUCLEOTIDE SEQUENCE [LARGE SCALE GENOMIC DNA]</scope>
    <source>
        <strain evidence="1 2">MU402</strain>
    </source>
</reference>
<evidence type="ECO:0000313" key="1">
    <source>
        <dbReference type="EMBL" id="KAF1804804.1"/>
    </source>
</evidence>
<protein>
    <recommendedName>
        <fullName evidence="3">HNH nuclease domain-containing protein</fullName>
    </recommendedName>
</protein>
<dbReference type="EMBL" id="JAAECE010000002">
    <property type="protein sequence ID" value="KAF1804804.1"/>
    <property type="molecule type" value="Genomic_DNA"/>
</dbReference>
<evidence type="ECO:0008006" key="3">
    <source>
        <dbReference type="Google" id="ProtNLM"/>
    </source>
</evidence>
<dbReference type="InterPro" id="IPR003615">
    <property type="entry name" value="HNH_nuc"/>
</dbReference>
<dbReference type="CDD" id="cd00085">
    <property type="entry name" value="HNHc"/>
    <property type="match status" value="1"/>
</dbReference>
<evidence type="ECO:0000313" key="2">
    <source>
        <dbReference type="Proteomes" id="UP000469890"/>
    </source>
</evidence>
<gene>
    <name evidence="1" type="ORF">FB192DRAFT_1339489</name>
</gene>
<sequence length="181" mass="20362">MQGSNDSTSSKADLYHLPLSTNYYRRLSQKRFVYHGSSQEDSTVPHFNTCVGCRSFVSARRRTLLRRTRQARRKQINGDNVGKAIGCQVASVEDLFEIMVSSDSSCAFSGLKGVWHSFSAYRAVSLYSLSLDHKVPLSKGGSSLADNLQVSLVCFNTIKGSHSNKRFIKWWKAFSKKQGYF</sequence>
<dbReference type="AlphaFoldDB" id="A0A8H4BMH7"/>
<accession>A0A8H4BMH7</accession>